<dbReference type="Pfam" id="PF14070">
    <property type="entry name" value="YjfB_motility"/>
    <property type="match status" value="1"/>
</dbReference>
<organism evidence="1 2">
    <name type="scientific">Halobacillus dabanensis</name>
    <dbReference type="NCBI Taxonomy" id="240302"/>
    <lineage>
        <taxon>Bacteria</taxon>
        <taxon>Bacillati</taxon>
        <taxon>Bacillota</taxon>
        <taxon>Bacilli</taxon>
        <taxon>Bacillales</taxon>
        <taxon>Bacillaceae</taxon>
        <taxon>Halobacillus</taxon>
    </lineage>
</organism>
<reference evidence="2" key="1">
    <citation type="submission" date="2016-10" db="EMBL/GenBank/DDBJ databases">
        <authorList>
            <person name="Varghese N."/>
            <person name="Submissions S."/>
        </authorList>
    </citation>
    <scope>NUCLEOTIDE SEQUENCE [LARGE SCALE GENOMIC DNA]</scope>
    <source>
        <strain evidence="2">CGMCC 1.3704</strain>
    </source>
</reference>
<keyword evidence="2" id="KW-1185">Reference proteome</keyword>
<dbReference type="InterPro" id="IPR025906">
    <property type="entry name" value="YjfB_motility"/>
</dbReference>
<sequence>MDIAAISMAMSTTQLKQQSRLAMMDKVKGEAEQQGNQMVEMLEQSAPHPNLGNRIDVKG</sequence>
<protein>
    <submittedName>
        <fullName evidence="1">Putative motility protein</fullName>
    </submittedName>
</protein>
<evidence type="ECO:0000313" key="1">
    <source>
        <dbReference type="EMBL" id="SFK15936.1"/>
    </source>
</evidence>
<dbReference type="Proteomes" id="UP000183557">
    <property type="component" value="Unassembled WGS sequence"/>
</dbReference>
<gene>
    <name evidence="1" type="ORF">SAMN04487936_10866</name>
</gene>
<evidence type="ECO:0000313" key="2">
    <source>
        <dbReference type="Proteomes" id="UP000183557"/>
    </source>
</evidence>
<dbReference type="EMBL" id="FOSB01000008">
    <property type="protein sequence ID" value="SFK15936.1"/>
    <property type="molecule type" value="Genomic_DNA"/>
</dbReference>
<dbReference type="AlphaFoldDB" id="A0A1I3XAI1"/>
<proteinExistence type="predicted"/>
<accession>A0A1I3XAI1</accession>
<name>A0A1I3XAI1_HALDA</name>
<dbReference type="RefSeq" id="WP_075037211.1">
    <property type="nucleotide sequence ID" value="NZ_FOSB01000008.1"/>
</dbReference>
<dbReference type="OrthoDB" id="1924973at2"/>